<feature type="binding site" evidence="8">
    <location>
        <position position="140"/>
    </location>
    <ligand>
        <name>substrate</name>
    </ligand>
</feature>
<accession>I4AIB3</accession>
<dbReference type="Pfam" id="PF13180">
    <property type="entry name" value="PDZ_2"/>
    <property type="match status" value="1"/>
</dbReference>
<evidence type="ECO:0000256" key="3">
    <source>
        <dbReference type="ARBA" id="ARBA00022729"/>
    </source>
</evidence>
<evidence type="ECO:0000313" key="10">
    <source>
        <dbReference type="EMBL" id="AFM03698.1"/>
    </source>
</evidence>
<name>I4AIB3_BERLS</name>
<keyword evidence="3" id="KW-0732">Signal</keyword>
<gene>
    <name evidence="10" type="ordered locus">Fleli_1264</name>
</gene>
<organism evidence="10 11">
    <name type="scientific">Bernardetia litoralis (strain ATCC 23117 / DSM 6794 / NBRC 15988 / NCIMB 1366 / Fx l1 / Sio-4)</name>
    <name type="common">Flexibacter litoralis</name>
    <dbReference type="NCBI Taxonomy" id="880071"/>
    <lineage>
        <taxon>Bacteria</taxon>
        <taxon>Pseudomonadati</taxon>
        <taxon>Bacteroidota</taxon>
        <taxon>Cytophagia</taxon>
        <taxon>Cytophagales</taxon>
        <taxon>Bernardetiaceae</taxon>
        <taxon>Bernardetia</taxon>
    </lineage>
</organism>
<feature type="binding site" evidence="8">
    <location>
        <begin position="248"/>
        <end position="250"/>
    </location>
    <ligand>
        <name>substrate</name>
    </ligand>
</feature>
<proteinExistence type="inferred from homology"/>
<keyword evidence="6" id="KW-0720">Serine protease</keyword>
<dbReference type="AlphaFoldDB" id="I4AIB3"/>
<feature type="binding site" evidence="8">
    <location>
        <position position="170"/>
    </location>
    <ligand>
        <name>substrate</name>
    </ligand>
</feature>
<dbReference type="RefSeq" id="WP_014797155.1">
    <property type="nucleotide sequence ID" value="NC_018018.1"/>
</dbReference>
<dbReference type="CDD" id="cd10839">
    <property type="entry name" value="cpPDZ1_DegP-like"/>
    <property type="match status" value="1"/>
</dbReference>
<dbReference type="PANTHER" id="PTHR22939">
    <property type="entry name" value="SERINE PROTEASE FAMILY S1C HTRA-RELATED"/>
    <property type="match status" value="1"/>
</dbReference>
<feature type="active site" description="Charge relay system" evidence="7">
    <location>
        <position position="170"/>
    </location>
</feature>
<dbReference type="OrthoDB" id="9758917at2"/>
<dbReference type="Pfam" id="PF13365">
    <property type="entry name" value="Trypsin_2"/>
    <property type="match status" value="1"/>
</dbReference>
<evidence type="ECO:0000313" key="11">
    <source>
        <dbReference type="Proteomes" id="UP000006054"/>
    </source>
</evidence>
<dbReference type="InterPro" id="IPR009003">
    <property type="entry name" value="Peptidase_S1_PA"/>
</dbReference>
<dbReference type="InterPro" id="IPR011782">
    <property type="entry name" value="Pept_S1C_Do"/>
</dbReference>
<evidence type="ECO:0000256" key="1">
    <source>
        <dbReference type="ARBA" id="ARBA00010541"/>
    </source>
</evidence>
<protein>
    <submittedName>
        <fullName evidence="10">Periplasmic serine protease, Do/DeqQ family</fullName>
    </submittedName>
</protein>
<evidence type="ECO:0000259" key="9">
    <source>
        <dbReference type="PROSITE" id="PS50106"/>
    </source>
</evidence>
<dbReference type="SUPFAM" id="SSF50156">
    <property type="entry name" value="PDZ domain-like"/>
    <property type="match status" value="1"/>
</dbReference>
<dbReference type="Proteomes" id="UP000006054">
    <property type="component" value="Chromosome"/>
</dbReference>
<dbReference type="Gene3D" id="2.40.10.120">
    <property type="match status" value="1"/>
</dbReference>
<dbReference type="EMBL" id="CP003345">
    <property type="protein sequence ID" value="AFM03698.1"/>
    <property type="molecule type" value="Genomic_DNA"/>
</dbReference>
<dbReference type="eggNOG" id="COG0265">
    <property type="taxonomic scope" value="Bacteria"/>
</dbReference>
<evidence type="ECO:0000256" key="5">
    <source>
        <dbReference type="ARBA" id="ARBA00022801"/>
    </source>
</evidence>
<keyword evidence="2 10" id="KW-0645">Protease</keyword>
<evidence type="ECO:0000256" key="4">
    <source>
        <dbReference type="ARBA" id="ARBA00022737"/>
    </source>
</evidence>
<dbReference type="PROSITE" id="PS50106">
    <property type="entry name" value="PDZ"/>
    <property type="match status" value="1"/>
</dbReference>
<dbReference type="PRINTS" id="PR00834">
    <property type="entry name" value="PROTEASES2C"/>
</dbReference>
<dbReference type="SUPFAM" id="SSF50494">
    <property type="entry name" value="Trypsin-like serine proteases"/>
    <property type="match status" value="1"/>
</dbReference>
<reference evidence="11" key="1">
    <citation type="submission" date="2012-06" db="EMBL/GenBank/DDBJ databases">
        <title>The complete genome of Flexibacter litoralis DSM 6794.</title>
        <authorList>
            <person name="Lucas S."/>
            <person name="Copeland A."/>
            <person name="Lapidus A."/>
            <person name="Glavina del Rio T."/>
            <person name="Dalin E."/>
            <person name="Tice H."/>
            <person name="Bruce D."/>
            <person name="Goodwin L."/>
            <person name="Pitluck S."/>
            <person name="Peters L."/>
            <person name="Ovchinnikova G."/>
            <person name="Lu M."/>
            <person name="Kyrpides N."/>
            <person name="Mavromatis K."/>
            <person name="Ivanova N."/>
            <person name="Brettin T."/>
            <person name="Detter J.C."/>
            <person name="Han C."/>
            <person name="Larimer F."/>
            <person name="Land M."/>
            <person name="Hauser L."/>
            <person name="Markowitz V."/>
            <person name="Cheng J.-F."/>
            <person name="Hugenholtz P."/>
            <person name="Woyke T."/>
            <person name="Wu D."/>
            <person name="Spring S."/>
            <person name="Lang E."/>
            <person name="Kopitz M."/>
            <person name="Brambilla E."/>
            <person name="Klenk H.-P."/>
            <person name="Eisen J.A."/>
        </authorList>
    </citation>
    <scope>NUCLEOTIDE SEQUENCE [LARGE SCALE GENOMIC DNA]</scope>
    <source>
        <strain evidence="11">ATCC 23117 / DSM 6794 / NBRC 15988 / NCIMB 1366 / Sio-4</strain>
    </source>
</reference>
<sequence precursor="true">MKRIGLFFIALLSAIVGGGVALGVYLNFFTPQYRSENSLTNQPVLQTGFGNPDPISPTFSPQNISFVEAAKKATPAVVHIQTFGNPALMSNRQQNSMEDLFKDFFGQQPPNRNQNQNEVRMGSGSGVIIKKDGYIVTNNHVVENATRIDVVMNNQKSYTAKLIGTDPTTDLALLKIEADENLSSIPFGNSDALQVGEWVLAVGNPFDLTSTVTAGIVSAKARNINILRRRDGLGVESFIQTDAAVNPGNSGGALVNANGELVGINTAIASTTGSFAGYSFAVPTEIVRKVVTDLREHGIVQRGLLGVQIRDVTADLSKELNLSVVRGIYVAGVTENSGAIEAGLEKGDVIIEVDGVQVNTSAQLQERIARKRPGDKVEVVYLRNGKERNTNVELKNSLGTTKLITNEAGELMKIESLGIEVQNISPEMATKIGTTGVKVASITEGKFKEAQMPEGFVITHIDKQKIETSADVIRLLEGKTGGVLIEGFHPNGRKGFFAIAM</sequence>
<evidence type="ECO:0000256" key="6">
    <source>
        <dbReference type="ARBA" id="ARBA00022825"/>
    </source>
</evidence>
<dbReference type="Gene3D" id="2.30.42.10">
    <property type="match status" value="2"/>
</dbReference>
<dbReference type="InterPro" id="IPR001478">
    <property type="entry name" value="PDZ"/>
</dbReference>
<dbReference type="PATRIC" id="fig|880071.3.peg.1237"/>
<dbReference type="NCBIfam" id="TIGR02037">
    <property type="entry name" value="degP_htrA_DO"/>
    <property type="match status" value="1"/>
</dbReference>
<feature type="active site" description="Charge relay system" evidence="7">
    <location>
        <position position="250"/>
    </location>
</feature>
<dbReference type="STRING" id="880071.Fleli_1264"/>
<dbReference type="SMART" id="SM00228">
    <property type="entry name" value="PDZ"/>
    <property type="match status" value="2"/>
</dbReference>
<dbReference type="PANTHER" id="PTHR22939:SF129">
    <property type="entry name" value="SERINE PROTEASE HTRA2, MITOCHONDRIAL"/>
    <property type="match status" value="1"/>
</dbReference>
<feature type="domain" description="PDZ" evidence="9">
    <location>
        <begin position="302"/>
        <end position="385"/>
    </location>
</feature>
<evidence type="ECO:0000256" key="7">
    <source>
        <dbReference type="PIRSR" id="PIRSR611782-1"/>
    </source>
</evidence>
<dbReference type="GO" id="GO:0006508">
    <property type="term" value="P:proteolysis"/>
    <property type="evidence" value="ECO:0007669"/>
    <property type="project" value="UniProtKB-KW"/>
</dbReference>
<dbReference type="HOGENOM" id="CLU_020120_1_0_10"/>
<dbReference type="GO" id="GO:0004252">
    <property type="term" value="F:serine-type endopeptidase activity"/>
    <property type="evidence" value="ECO:0007669"/>
    <property type="project" value="InterPro"/>
</dbReference>
<keyword evidence="4" id="KW-0677">Repeat</keyword>
<dbReference type="KEGG" id="fli:Fleli_1264"/>
<dbReference type="InterPro" id="IPR001940">
    <property type="entry name" value="Peptidase_S1C"/>
</dbReference>
<dbReference type="InterPro" id="IPR036034">
    <property type="entry name" value="PDZ_sf"/>
</dbReference>
<feature type="active site" description="Charge relay system" evidence="7">
    <location>
        <position position="140"/>
    </location>
</feature>
<evidence type="ECO:0000256" key="8">
    <source>
        <dbReference type="PIRSR" id="PIRSR611782-2"/>
    </source>
</evidence>
<evidence type="ECO:0000256" key="2">
    <source>
        <dbReference type="ARBA" id="ARBA00022670"/>
    </source>
</evidence>
<keyword evidence="5" id="KW-0378">Hydrolase</keyword>
<keyword evidence="11" id="KW-1185">Reference proteome</keyword>
<comment type="similarity">
    <text evidence="1">Belongs to the peptidase S1C family.</text>
</comment>